<organism evidence="2 3">
    <name type="scientific">Rasamsonia emersonii (strain ATCC 16479 / CBS 393.64 / IMI 116815)</name>
    <dbReference type="NCBI Taxonomy" id="1408163"/>
    <lineage>
        <taxon>Eukaryota</taxon>
        <taxon>Fungi</taxon>
        <taxon>Dikarya</taxon>
        <taxon>Ascomycota</taxon>
        <taxon>Pezizomycotina</taxon>
        <taxon>Eurotiomycetes</taxon>
        <taxon>Eurotiomycetidae</taxon>
        <taxon>Eurotiales</taxon>
        <taxon>Trichocomaceae</taxon>
        <taxon>Rasamsonia</taxon>
    </lineage>
</organism>
<accession>A0A0F4YJ80</accession>
<keyword evidence="3" id="KW-1185">Reference proteome</keyword>
<dbReference type="GeneID" id="25319966"/>
<feature type="region of interest" description="Disordered" evidence="1">
    <location>
        <begin position="383"/>
        <end position="407"/>
    </location>
</feature>
<reference evidence="2 3" key="1">
    <citation type="submission" date="2015-04" db="EMBL/GenBank/DDBJ databases">
        <authorList>
            <person name="Heijne W.H."/>
            <person name="Fedorova N.D."/>
            <person name="Nierman W.C."/>
            <person name="Vollebregt A.W."/>
            <person name="Zhao Z."/>
            <person name="Wu L."/>
            <person name="Kumar M."/>
            <person name="Stam H."/>
            <person name="van den Berg M.A."/>
            <person name="Pel H.J."/>
        </authorList>
    </citation>
    <scope>NUCLEOTIDE SEQUENCE [LARGE SCALE GENOMIC DNA]</scope>
    <source>
        <strain evidence="2 3">CBS 393.64</strain>
    </source>
</reference>
<dbReference type="AlphaFoldDB" id="A0A0F4YJ80"/>
<feature type="compositionally biased region" description="Acidic residues" evidence="1">
    <location>
        <begin position="390"/>
        <end position="407"/>
    </location>
</feature>
<dbReference type="RefSeq" id="XP_013324964.1">
    <property type="nucleotide sequence ID" value="XM_013469510.1"/>
</dbReference>
<proteinExistence type="predicted"/>
<evidence type="ECO:0000313" key="3">
    <source>
        <dbReference type="Proteomes" id="UP000053958"/>
    </source>
</evidence>
<evidence type="ECO:0000313" key="2">
    <source>
        <dbReference type="EMBL" id="KKA18352.1"/>
    </source>
</evidence>
<comment type="caution">
    <text evidence="2">The sequence shown here is derived from an EMBL/GenBank/DDBJ whole genome shotgun (WGS) entry which is preliminary data.</text>
</comment>
<dbReference type="Proteomes" id="UP000053958">
    <property type="component" value="Unassembled WGS sequence"/>
</dbReference>
<dbReference type="OrthoDB" id="4524870at2759"/>
<evidence type="ECO:0000256" key="1">
    <source>
        <dbReference type="SAM" id="MobiDB-lite"/>
    </source>
</evidence>
<protein>
    <submittedName>
        <fullName evidence="2">Uncharacterized protein</fullName>
    </submittedName>
</protein>
<sequence length="407" mass="45109">MEFGIYLSFWMRDPLQIVFTPSSTSLSLLYTAESAKPGTSMNGAGFWLDGRMDGKRFHSFASFPLSKRGIRSVLSIEHSWHRPRGETRWAARAVPRAVVSTRPVAFYPQSRFQRSQCGGAAAKPPVKRRSGRAVAQICDFYDDGCIDPLAQVSVPVVFEPLFQTPIRFYYGFDAQAPSDPEQQLLPAADRGPMIKASFWLQYDQNRVGNRPIHANRTTEIALRVGNLTGFSGGENNGCDGVWGHQCSQNLKAYLQNSIYNLAASGVYYNSPLEAVLQQMSQAQPPPTIPSCPQSLFQVGVIPVESFVEENELNQSITVGLPGSSAFPWRTWYIRNITPSEQAVQVAVGIFSRGPSWGSAPLNSADDVQIELVCVRAPREQRPSNLNYVEPVDDEDEDEDDEDCYPAA</sequence>
<name>A0A0F4YJ80_RASE3</name>
<gene>
    <name evidence="2" type="ORF">T310_7700</name>
</gene>
<dbReference type="EMBL" id="LASV01000465">
    <property type="protein sequence ID" value="KKA18352.1"/>
    <property type="molecule type" value="Genomic_DNA"/>
</dbReference>